<evidence type="ECO:0000259" key="2">
    <source>
        <dbReference type="SMART" id="SM00858"/>
    </source>
</evidence>
<dbReference type="SMART" id="SM00858">
    <property type="entry name" value="SAF"/>
    <property type="match status" value="1"/>
</dbReference>
<evidence type="ECO:0000313" key="3">
    <source>
        <dbReference type="EMBL" id="MBD0382373.1"/>
    </source>
</evidence>
<dbReference type="InterPro" id="IPR013974">
    <property type="entry name" value="SAF"/>
</dbReference>
<name>A0A926KUA8_9BACL</name>
<dbReference type="Gene3D" id="3.90.1210.10">
    <property type="entry name" value="Antifreeze-like/N-acetylneuraminic acid synthase C-terminal domain"/>
    <property type="match status" value="1"/>
</dbReference>
<dbReference type="AlphaFoldDB" id="A0A926KUA8"/>
<gene>
    <name evidence="3" type="primary">cpaB</name>
    <name evidence="3" type="ORF">ICC18_19840</name>
</gene>
<keyword evidence="1" id="KW-1133">Transmembrane helix</keyword>
<comment type="caution">
    <text evidence="3">The sequence shown here is derived from an EMBL/GenBank/DDBJ whole genome shotgun (WGS) entry which is preliminary data.</text>
</comment>
<evidence type="ECO:0000313" key="4">
    <source>
        <dbReference type="Proteomes" id="UP000650466"/>
    </source>
</evidence>
<feature type="domain" description="SAF" evidence="2">
    <location>
        <begin position="39"/>
        <end position="101"/>
    </location>
</feature>
<dbReference type="NCBIfam" id="TIGR03177">
    <property type="entry name" value="pilus_cpaB"/>
    <property type="match status" value="1"/>
</dbReference>
<dbReference type="SUPFAM" id="SSF51269">
    <property type="entry name" value="AFP III-like domain"/>
    <property type="match status" value="1"/>
</dbReference>
<dbReference type="EMBL" id="JACVVD010000007">
    <property type="protein sequence ID" value="MBD0382373.1"/>
    <property type="molecule type" value="Genomic_DNA"/>
</dbReference>
<dbReference type="InterPro" id="IPR031571">
    <property type="entry name" value="RcpC_dom"/>
</dbReference>
<dbReference type="CDD" id="cd11614">
    <property type="entry name" value="SAF_CpaB_FlgA_like"/>
    <property type="match status" value="1"/>
</dbReference>
<dbReference type="Pfam" id="PF08666">
    <property type="entry name" value="SAF"/>
    <property type="match status" value="1"/>
</dbReference>
<dbReference type="Proteomes" id="UP000650466">
    <property type="component" value="Unassembled WGS sequence"/>
</dbReference>
<keyword evidence="4" id="KW-1185">Reference proteome</keyword>
<dbReference type="RefSeq" id="WP_188176164.1">
    <property type="nucleotide sequence ID" value="NZ_JACVVD010000007.1"/>
</dbReference>
<organism evidence="3 4">
    <name type="scientific">Paenibacillus sedimenti</name>
    <dbReference type="NCBI Taxonomy" id="2770274"/>
    <lineage>
        <taxon>Bacteria</taxon>
        <taxon>Bacillati</taxon>
        <taxon>Bacillota</taxon>
        <taxon>Bacilli</taxon>
        <taxon>Bacillales</taxon>
        <taxon>Paenibacillaceae</taxon>
        <taxon>Paenibacillus</taxon>
    </lineage>
</organism>
<feature type="transmembrane region" description="Helical" evidence="1">
    <location>
        <begin position="5"/>
        <end position="25"/>
    </location>
</feature>
<dbReference type="InterPro" id="IPR017592">
    <property type="entry name" value="Pilus_assmbl_Flp-typ_CpaB"/>
</dbReference>
<reference evidence="3" key="1">
    <citation type="submission" date="2020-09" db="EMBL/GenBank/DDBJ databases">
        <title>Draft Genome Sequence of Paenibacillus sp. WST5.</title>
        <authorList>
            <person name="Bao Z."/>
        </authorList>
    </citation>
    <scope>NUCLEOTIDE SEQUENCE</scope>
    <source>
        <strain evidence="3">WST5</strain>
    </source>
</reference>
<evidence type="ECO:0000256" key="1">
    <source>
        <dbReference type="SAM" id="Phobius"/>
    </source>
</evidence>
<keyword evidence="1" id="KW-0812">Transmembrane</keyword>
<keyword evidence="1" id="KW-0472">Membrane</keyword>
<sequence>MRSKIILFAALIMGLITTFLFFNYMKQYDQATTVNENMVDVVVAKQQIKRNQKLQADMLEIKQVPLLGVHPQAIKSIQGADGKFADATIETGEVLLSHRVKTSKDESAIVAKKVQNGFRAVSVGINLVQSVSNLIEPDDYVDVIVTIPPKEGNDKQIEASTMLLEKIRVLAVGRRMVEVDDQHPYAEYTSVTLEVKPEDVPKIINADDRFNVSLALHSRVVPEAAKK</sequence>
<proteinExistence type="predicted"/>
<dbReference type="InterPro" id="IPR036732">
    <property type="entry name" value="AFP_Neu5c_C_sf"/>
</dbReference>
<protein>
    <submittedName>
        <fullName evidence="3">Flp pilus assembly protein CpaB</fullName>
    </submittedName>
</protein>
<accession>A0A926KUA8</accession>
<dbReference type="Pfam" id="PF16976">
    <property type="entry name" value="RcpC"/>
    <property type="match status" value="1"/>
</dbReference>